<evidence type="ECO:0000256" key="2">
    <source>
        <dbReference type="ARBA" id="ARBA00022527"/>
    </source>
</evidence>
<dbReference type="EMBL" id="JAHHIF010000042">
    <property type="protein sequence ID" value="MBW4547479.1"/>
    <property type="molecule type" value="Genomic_DNA"/>
</dbReference>
<proteinExistence type="predicted"/>
<sequence length="459" mass="52518">MSYCVIPGCLTPQNPHQAKFCLSCGSKLLLRERYRSTQPIGRGGFGITFLAVDEDIPSKPRCVIKQLYLHQGSLVLKKAVDLFHQEAERLDELGKHSQIPALLAHFEQNKHLYLVQELIEGETLEQELQRVGTFEETQIWQLLRDLLPVLKFVHDRKVIHRDIKPSNIIRRRSDHRPILIDFGVAKLITNTALFHTGTTVGSAEYMAPEQTKGKAFPASDLYSLGVSCIYLLTGVSPFELFDIINNRWAWRDYLPNGKGVSDRLGKILDKLLESTIKNRYQSVEQVLQALNSTQVATLLPPQRNINKALVSEVGIDYTKLQNLLARKKWKEADQQTWDVLCQVLGKTQGQYLFNSDIEKLPCRDLQTMDKLWVKYSEGHFGFSVQNRIYQEADEDYTIFCDRVGWSLHNSYSQESALKFNLRAPVGHLPSRRWLGGYNWWHHPKILAAKLENCGIACSS</sequence>
<evidence type="ECO:0000256" key="3">
    <source>
        <dbReference type="ARBA" id="ARBA00022679"/>
    </source>
</evidence>
<dbReference type="Gene3D" id="3.30.200.20">
    <property type="entry name" value="Phosphorylase Kinase, domain 1"/>
    <property type="match status" value="1"/>
</dbReference>
<evidence type="ECO:0000256" key="4">
    <source>
        <dbReference type="ARBA" id="ARBA00022741"/>
    </source>
</evidence>
<keyword evidence="4 9" id="KW-0547">Nucleotide-binding</keyword>
<keyword evidence="5" id="KW-0418">Kinase</keyword>
<reference evidence="11" key="2">
    <citation type="journal article" date="2022" name="Microbiol. Resour. Announc.">
        <title>Metagenome Sequencing to Explore Phylogenomics of Terrestrial Cyanobacteria.</title>
        <authorList>
            <person name="Ward R.D."/>
            <person name="Stajich J.E."/>
            <person name="Johansen J.R."/>
            <person name="Huntemann M."/>
            <person name="Clum A."/>
            <person name="Foster B."/>
            <person name="Foster B."/>
            <person name="Roux S."/>
            <person name="Palaniappan K."/>
            <person name="Varghese N."/>
            <person name="Mukherjee S."/>
            <person name="Reddy T.B.K."/>
            <person name="Daum C."/>
            <person name="Copeland A."/>
            <person name="Chen I.A."/>
            <person name="Ivanova N.N."/>
            <person name="Kyrpides N.C."/>
            <person name="Shapiro N."/>
            <person name="Eloe-Fadrosh E.A."/>
            <person name="Pietrasiak N."/>
        </authorList>
    </citation>
    <scope>NUCLEOTIDE SEQUENCE</scope>
    <source>
        <strain evidence="11">CPER-KK1</strain>
    </source>
</reference>
<dbReference type="InterPro" id="IPR011009">
    <property type="entry name" value="Kinase-like_dom_sf"/>
</dbReference>
<comment type="catalytic activity">
    <reaction evidence="7">
        <text>L-threonyl-[protein] + ATP = O-phospho-L-threonyl-[protein] + ADP + H(+)</text>
        <dbReference type="Rhea" id="RHEA:46608"/>
        <dbReference type="Rhea" id="RHEA-COMP:11060"/>
        <dbReference type="Rhea" id="RHEA-COMP:11605"/>
        <dbReference type="ChEBI" id="CHEBI:15378"/>
        <dbReference type="ChEBI" id="CHEBI:30013"/>
        <dbReference type="ChEBI" id="CHEBI:30616"/>
        <dbReference type="ChEBI" id="CHEBI:61977"/>
        <dbReference type="ChEBI" id="CHEBI:456216"/>
        <dbReference type="EC" id="2.7.11.1"/>
    </reaction>
</comment>
<dbReference type="GO" id="GO:0004674">
    <property type="term" value="F:protein serine/threonine kinase activity"/>
    <property type="evidence" value="ECO:0007669"/>
    <property type="project" value="UniProtKB-KW"/>
</dbReference>
<dbReference type="PANTHER" id="PTHR24363:SF0">
    <property type="entry name" value="SERINE_THREONINE KINASE LIKE DOMAIN CONTAINING 1"/>
    <property type="match status" value="1"/>
</dbReference>
<keyword evidence="6 9" id="KW-0067">ATP-binding</keyword>
<feature type="domain" description="Protein kinase" evidence="10">
    <location>
        <begin position="34"/>
        <end position="291"/>
    </location>
</feature>
<dbReference type="InterPro" id="IPR037215">
    <property type="entry name" value="GUN4-like_sf"/>
</dbReference>
<dbReference type="SUPFAM" id="SSF56112">
    <property type="entry name" value="Protein kinase-like (PK-like)"/>
    <property type="match status" value="1"/>
</dbReference>
<keyword evidence="3" id="KW-0808">Transferase</keyword>
<evidence type="ECO:0000256" key="6">
    <source>
        <dbReference type="ARBA" id="ARBA00022840"/>
    </source>
</evidence>
<dbReference type="PANTHER" id="PTHR24363">
    <property type="entry name" value="SERINE/THREONINE PROTEIN KINASE"/>
    <property type="match status" value="1"/>
</dbReference>
<dbReference type="AlphaFoldDB" id="A0A951PRG4"/>
<dbReference type="InterPro" id="IPR000719">
    <property type="entry name" value="Prot_kinase_dom"/>
</dbReference>
<comment type="caution">
    <text evidence="11">The sequence shown here is derived from an EMBL/GenBank/DDBJ whole genome shotgun (WGS) entry which is preliminary data.</text>
</comment>
<accession>A0A951PRG4</accession>
<evidence type="ECO:0000256" key="7">
    <source>
        <dbReference type="ARBA" id="ARBA00047899"/>
    </source>
</evidence>
<dbReference type="Proteomes" id="UP000753908">
    <property type="component" value="Unassembled WGS sequence"/>
</dbReference>
<dbReference type="Gene3D" id="1.25.40.620">
    <property type="match status" value="1"/>
</dbReference>
<dbReference type="CDD" id="cd14014">
    <property type="entry name" value="STKc_PknB_like"/>
    <property type="match status" value="1"/>
</dbReference>
<dbReference type="GO" id="GO:0005524">
    <property type="term" value="F:ATP binding"/>
    <property type="evidence" value="ECO:0007669"/>
    <property type="project" value="UniProtKB-UniRule"/>
</dbReference>
<dbReference type="InterPro" id="IPR017441">
    <property type="entry name" value="Protein_kinase_ATP_BS"/>
</dbReference>
<evidence type="ECO:0000313" key="12">
    <source>
        <dbReference type="Proteomes" id="UP000753908"/>
    </source>
</evidence>
<dbReference type="Pfam" id="PF05419">
    <property type="entry name" value="GUN4"/>
    <property type="match status" value="1"/>
</dbReference>
<dbReference type="NCBIfam" id="NF045510">
    <property type="entry name" value="4Cys_prefix_kin"/>
    <property type="match status" value="1"/>
</dbReference>
<dbReference type="Gene3D" id="1.10.10.1770">
    <property type="entry name" value="Gun4-like"/>
    <property type="match status" value="1"/>
</dbReference>
<evidence type="ECO:0000256" key="8">
    <source>
        <dbReference type="ARBA" id="ARBA00048679"/>
    </source>
</evidence>
<dbReference type="EC" id="2.7.11.1" evidence="1"/>
<evidence type="ECO:0000259" key="10">
    <source>
        <dbReference type="PROSITE" id="PS50011"/>
    </source>
</evidence>
<dbReference type="PROSITE" id="PS00107">
    <property type="entry name" value="PROTEIN_KINASE_ATP"/>
    <property type="match status" value="1"/>
</dbReference>
<protein>
    <recommendedName>
        <fullName evidence="1">non-specific serine/threonine protein kinase</fullName>
        <ecNumber evidence="1">2.7.11.1</ecNumber>
    </recommendedName>
</protein>
<dbReference type="InterPro" id="IPR008629">
    <property type="entry name" value="GUN4-like"/>
</dbReference>
<dbReference type="Gene3D" id="1.10.510.10">
    <property type="entry name" value="Transferase(Phosphotransferase) domain 1"/>
    <property type="match status" value="1"/>
</dbReference>
<dbReference type="PROSITE" id="PS50011">
    <property type="entry name" value="PROTEIN_KINASE_DOM"/>
    <property type="match status" value="1"/>
</dbReference>
<reference evidence="11" key="1">
    <citation type="submission" date="2021-05" db="EMBL/GenBank/DDBJ databases">
        <authorList>
            <person name="Pietrasiak N."/>
            <person name="Ward R."/>
            <person name="Stajich J.E."/>
            <person name="Kurbessoian T."/>
        </authorList>
    </citation>
    <scope>NUCLEOTIDE SEQUENCE</scope>
    <source>
        <strain evidence="11">CPER-KK1</strain>
    </source>
</reference>
<keyword evidence="2" id="KW-0723">Serine/threonine-protein kinase</keyword>
<gene>
    <name evidence="11" type="ORF">KME25_24015</name>
</gene>
<feature type="binding site" evidence="9">
    <location>
        <position position="65"/>
    </location>
    <ligand>
        <name>ATP</name>
        <dbReference type="ChEBI" id="CHEBI:30616"/>
    </ligand>
</feature>
<dbReference type="SMART" id="SM00220">
    <property type="entry name" value="S_TKc"/>
    <property type="match status" value="1"/>
</dbReference>
<evidence type="ECO:0000256" key="9">
    <source>
        <dbReference type="PROSITE-ProRule" id="PRU10141"/>
    </source>
</evidence>
<comment type="catalytic activity">
    <reaction evidence="8">
        <text>L-seryl-[protein] + ATP = O-phospho-L-seryl-[protein] + ADP + H(+)</text>
        <dbReference type="Rhea" id="RHEA:17989"/>
        <dbReference type="Rhea" id="RHEA-COMP:9863"/>
        <dbReference type="Rhea" id="RHEA-COMP:11604"/>
        <dbReference type="ChEBI" id="CHEBI:15378"/>
        <dbReference type="ChEBI" id="CHEBI:29999"/>
        <dbReference type="ChEBI" id="CHEBI:30616"/>
        <dbReference type="ChEBI" id="CHEBI:83421"/>
        <dbReference type="ChEBI" id="CHEBI:456216"/>
        <dbReference type="EC" id="2.7.11.1"/>
    </reaction>
</comment>
<dbReference type="SUPFAM" id="SSF140869">
    <property type="entry name" value="GUN4-like"/>
    <property type="match status" value="1"/>
</dbReference>
<evidence type="ECO:0000313" key="11">
    <source>
        <dbReference type="EMBL" id="MBW4547479.1"/>
    </source>
</evidence>
<evidence type="ECO:0000256" key="5">
    <source>
        <dbReference type="ARBA" id="ARBA00022777"/>
    </source>
</evidence>
<dbReference type="Pfam" id="PF00069">
    <property type="entry name" value="Pkinase"/>
    <property type="match status" value="1"/>
</dbReference>
<organism evidence="11 12">
    <name type="scientific">Symplocastrum torsivum CPER-KK1</name>
    <dbReference type="NCBI Taxonomy" id="450513"/>
    <lineage>
        <taxon>Bacteria</taxon>
        <taxon>Bacillati</taxon>
        <taxon>Cyanobacteriota</taxon>
        <taxon>Cyanophyceae</taxon>
        <taxon>Oscillatoriophycideae</taxon>
        <taxon>Oscillatoriales</taxon>
        <taxon>Microcoleaceae</taxon>
        <taxon>Symplocastrum</taxon>
    </lineage>
</organism>
<name>A0A951PRG4_9CYAN</name>
<dbReference type="CDD" id="cd16383">
    <property type="entry name" value="GUN4"/>
    <property type="match status" value="1"/>
</dbReference>
<evidence type="ECO:0000256" key="1">
    <source>
        <dbReference type="ARBA" id="ARBA00012513"/>
    </source>
</evidence>